<reference evidence="1 2" key="1">
    <citation type="submission" date="2018-06" db="EMBL/GenBank/DDBJ databases">
        <title>Genomic Encyclopedia of Type Strains, Phase III (KMG-III): the genomes of soil and plant-associated and newly described type strains.</title>
        <authorList>
            <person name="Whitman W."/>
        </authorList>
    </citation>
    <scope>NUCLEOTIDE SEQUENCE [LARGE SCALE GENOMIC DNA]</scope>
    <source>
        <strain evidence="1 2">CECT 7730</strain>
    </source>
</reference>
<dbReference type="AlphaFoldDB" id="A0A318URB9"/>
<dbReference type="PANTHER" id="PTHR35370:SF4">
    <property type="entry name" value="TYPE VI SECRETION SYSTEM BASEPLATE SUBUNIT TSSF"/>
    <property type="match status" value="1"/>
</dbReference>
<keyword evidence="2" id="KW-1185">Reference proteome</keyword>
<dbReference type="EMBL" id="QKLW01000015">
    <property type="protein sequence ID" value="PYF77950.1"/>
    <property type="molecule type" value="Genomic_DNA"/>
</dbReference>
<dbReference type="PANTHER" id="PTHR35370">
    <property type="entry name" value="CYTOPLASMIC PROTEIN-RELATED-RELATED"/>
    <property type="match status" value="1"/>
</dbReference>
<evidence type="ECO:0000313" key="1">
    <source>
        <dbReference type="EMBL" id="PYF77950.1"/>
    </source>
</evidence>
<dbReference type="InterPro" id="IPR010272">
    <property type="entry name" value="T6SS_TssF"/>
</dbReference>
<dbReference type="NCBIfam" id="TIGR03359">
    <property type="entry name" value="VI_chp_6"/>
    <property type="match status" value="1"/>
</dbReference>
<comment type="caution">
    <text evidence="1">The sequence shown here is derived from an EMBL/GenBank/DDBJ whole genome shotgun (WGS) entry which is preliminary data.</text>
</comment>
<protein>
    <submittedName>
        <fullName evidence="1">Type VI secretion system protein ImpG</fullName>
    </submittedName>
</protein>
<sequence>MSQDKYFREELSFLREQGKQFTEIHPQLSRFLHGRNTDPDVERLLEGFAFLTGRLREKIEDEFPELTHSIINMLWPNYLRPVPSMSIVKFKPEDNVSVKHVIPSGVQLDSRPVFGTICHFRTCRDVSIYPLDCIDVSSQHTREASEVNLAMQIDGDLTVDDIKLDTLRFYLGGDKYSAEMTYLWLNHYLEKIVIEVNGVEFKLPKDAFSLVGFDANDSLLPYPKNVYDGYRILQEYLTFSEGFYFFDLKGLSSVLPKNVSGEFNIKMVFNKTFEPGVKVRKEMFQLYCAPVINLFEHDADPIDLTGRKTEYRIIPSSTSPAHFEVFSIDEVAGWQNNSADGSHARGAKRVYSSFESFQHEVERARHRKSLYYRARIKDSIRNDGFDSFISFIRGDESVVYNFDEAVSIKLTCTNRQLPLELGVGDICEPTDTSPTFATFENITIPSPPLRPVLDGSLLWTLISNLSLNYLSLLSKDALCSVLRAYDFKALVDRQAERVSKLRLSGILNIESMPTDKLIYGMPIRGLKSTITLDQAAFGSEGELYLFGTVLSKFFSLYASINSFHELVVINSSNKEAYTWGIQEGMQPLI</sequence>
<dbReference type="PIRSF" id="PIRSF028304">
    <property type="entry name" value="UCP028304"/>
    <property type="match status" value="1"/>
</dbReference>
<accession>A0A318URB9</accession>
<gene>
    <name evidence="1" type="ORF">DFP75_11513</name>
</gene>
<dbReference type="Pfam" id="PF05947">
    <property type="entry name" value="T6SS_TssF"/>
    <property type="match status" value="1"/>
</dbReference>
<dbReference type="RefSeq" id="WP_110577448.1">
    <property type="nucleotide sequence ID" value="NZ_QKLW01000015.1"/>
</dbReference>
<evidence type="ECO:0000313" key="2">
    <source>
        <dbReference type="Proteomes" id="UP000247551"/>
    </source>
</evidence>
<dbReference type="Proteomes" id="UP000247551">
    <property type="component" value="Unassembled WGS sequence"/>
</dbReference>
<proteinExistence type="predicted"/>
<organism evidence="1 2">
    <name type="scientific">Marinomonas alcarazii</name>
    <dbReference type="NCBI Taxonomy" id="491949"/>
    <lineage>
        <taxon>Bacteria</taxon>
        <taxon>Pseudomonadati</taxon>
        <taxon>Pseudomonadota</taxon>
        <taxon>Gammaproteobacteria</taxon>
        <taxon>Oceanospirillales</taxon>
        <taxon>Oceanospirillaceae</taxon>
        <taxon>Marinomonas</taxon>
    </lineage>
</organism>
<name>A0A318URB9_9GAMM</name>